<keyword evidence="6 15" id="KW-0808">Transferase</keyword>
<dbReference type="GO" id="GO:0033499">
    <property type="term" value="P:galactose catabolic process via UDP-galactose, Leloir pathway"/>
    <property type="evidence" value="ECO:0007669"/>
    <property type="project" value="TreeGrafter"/>
</dbReference>
<dbReference type="PANTHER" id="PTHR11943">
    <property type="entry name" value="GALACTOSE-1-PHOSPHATE URIDYLYLTRANSFERASE"/>
    <property type="match status" value="1"/>
</dbReference>
<dbReference type="Gene3D" id="3.30.428.10">
    <property type="entry name" value="HIT-like"/>
    <property type="match status" value="2"/>
</dbReference>
<evidence type="ECO:0000256" key="3">
    <source>
        <dbReference type="ARBA" id="ARBA00010951"/>
    </source>
</evidence>
<name>A0A846N0T2_9PROT</name>
<feature type="active site" description="Tele-UMP-histidine intermediate" evidence="13">
    <location>
        <position position="193"/>
    </location>
</feature>
<feature type="domain" description="Galactose-1-phosphate uridyl transferase N-terminal" evidence="16">
    <location>
        <begin position="44"/>
        <end position="203"/>
    </location>
</feature>
<dbReference type="UniPathway" id="UPA00214"/>
<dbReference type="Proteomes" id="UP000570514">
    <property type="component" value="Unassembled WGS sequence"/>
</dbReference>
<dbReference type="PANTHER" id="PTHR11943:SF1">
    <property type="entry name" value="GALACTOSE-1-PHOSPHATE URIDYLYLTRANSFERASE"/>
    <property type="match status" value="1"/>
</dbReference>
<evidence type="ECO:0000256" key="9">
    <source>
        <dbReference type="ARBA" id="ARBA00022833"/>
    </source>
</evidence>
<evidence type="ECO:0000256" key="2">
    <source>
        <dbReference type="ARBA" id="ARBA00004947"/>
    </source>
</evidence>
<reference evidence="18 19" key="1">
    <citation type="submission" date="2020-03" db="EMBL/GenBank/DDBJ databases">
        <title>Genomic Encyclopedia of Type Strains, Phase IV (KMG-IV): sequencing the most valuable type-strain genomes for metagenomic binning, comparative biology and taxonomic classification.</title>
        <authorList>
            <person name="Goeker M."/>
        </authorList>
    </citation>
    <scope>NUCLEOTIDE SEQUENCE [LARGE SCALE GENOMIC DNA]</scope>
    <source>
        <strain evidence="18 19">DSM 19867</strain>
    </source>
</reference>
<dbReference type="Pfam" id="PF01087">
    <property type="entry name" value="GalP_UDP_transf"/>
    <property type="match status" value="1"/>
</dbReference>
<accession>A0A846N0T2</accession>
<dbReference type="PROSITE" id="PS00117">
    <property type="entry name" value="GAL_P_UDP_TRANSF_I"/>
    <property type="match status" value="1"/>
</dbReference>
<evidence type="ECO:0000256" key="11">
    <source>
        <dbReference type="ARBA" id="ARBA00023277"/>
    </source>
</evidence>
<dbReference type="AlphaFoldDB" id="A0A846N0T2"/>
<dbReference type="Pfam" id="PF02744">
    <property type="entry name" value="GalP_UDP_tr_C"/>
    <property type="match status" value="1"/>
</dbReference>
<keyword evidence="19" id="KW-1185">Reference proteome</keyword>
<evidence type="ECO:0000313" key="18">
    <source>
        <dbReference type="EMBL" id="NIK89099.1"/>
    </source>
</evidence>
<dbReference type="PIRSF" id="PIRSF000808">
    <property type="entry name" value="GalT"/>
    <property type="match status" value="1"/>
</dbReference>
<feature type="binding site" evidence="14">
    <location>
        <position position="140"/>
    </location>
    <ligand>
        <name>Zn(2+)</name>
        <dbReference type="ChEBI" id="CHEBI:29105"/>
    </ligand>
</feature>
<evidence type="ECO:0000256" key="10">
    <source>
        <dbReference type="ARBA" id="ARBA00023144"/>
    </source>
</evidence>
<dbReference type="NCBIfam" id="TIGR00209">
    <property type="entry name" value="galT_1"/>
    <property type="match status" value="1"/>
</dbReference>
<evidence type="ECO:0000256" key="5">
    <source>
        <dbReference type="ARBA" id="ARBA00016340"/>
    </source>
</evidence>
<comment type="cofactor">
    <cofactor evidence="14">
        <name>Zn(2+)</name>
        <dbReference type="ChEBI" id="CHEBI:29105"/>
    </cofactor>
    <text evidence="14">Binds 1 zinc ion per subunit.</text>
</comment>
<dbReference type="RefSeq" id="WP_167083218.1">
    <property type="nucleotide sequence ID" value="NZ_BAAADC010000001.1"/>
</dbReference>
<proteinExistence type="inferred from homology"/>
<evidence type="ECO:0000256" key="14">
    <source>
        <dbReference type="PIRSR" id="PIRSR000808-3"/>
    </source>
</evidence>
<keyword evidence="7 15" id="KW-0548">Nucleotidyltransferase</keyword>
<comment type="caution">
    <text evidence="18">The sequence shown here is derived from an EMBL/GenBank/DDBJ whole genome shotgun (WGS) entry which is preliminary data.</text>
</comment>
<feature type="binding site" evidence="14">
    <location>
        <position position="81"/>
    </location>
    <ligand>
        <name>Zn(2+)</name>
        <dbReference type="ChEBI" id="CHEBI:29105"/>
    </ligand>
</feature>
<evidence type="ECO:0000256" key="1">
    <source>
        <dbReference type="ARBA" id="ARBA00001107"/>
    </source>
</evidence>
<keyword evidence="9 14" id="KW-0862">Zinc</keyword>
<dbReference type="InterPro" id="IPR005850">
    <property type="entry name" value="GalP_Utransf_C"/>
</dbReference>
<evidence type="ECO:0000256" key="6">
    <source>
        <dbReference type="ARBA" id="ARBA00022679"/>
    </source>
</evidence>
<dbReference type="GO" id="GO:0005737">
    <property type="term" value="C:cytoplasm"/>
    <property type="evidence" value="ECO:0007669"/>
    <property type="project" value="TreeGrafter"/>
</dbReference>
<evidence type="ECO:0000256" key="13">
    <source>
        <dbReference type="PIRSR" id="PIRSR000808-1"/>
    </source>
</evidence>
<dbReference type="InterPro" id="IPR019779">
    <property type="entry name" value="GalP_UDPtransf1_His-AS"/>
</dbReference>
<keyword evidence="10 15" id="KW-0299">Galactose metabolism</keyword>
<gene>
    <name evidence="18" type="ORF">FHS83_002417</name>
</gene>
<protein>
    <recommendedName>
        <fullName evidence="5 12">Galactose-1-phosphate uridylyltransferase</fullName>
        <ecNumber evidence="4 12">2.7.7.12</ecNumber>
    </recommendedName>
</protein>
<feature type="domain" description="Galactose-1-phosphate uridyl transferase C-terminal" evidence="17">
    <location>
        <begin position="225"/>
        <end position="353"/>
    </location>
</feature>
<evidence type="ECO:0000259" key="17">
    <source>
        <dbReference type="Pfam" id="PF02744"/>
    </source>
</evidence>
<comment type="pathway">
    <text evidence="2 15">Carbohydrate metabolism; galactose metabolism.</text>
</comment>
<dbReference type="EC" id="2.7.7.12" evidence="4 12"/>
<dbReference type="EMBL" id="JAASRM010000001">
    <property type="protein sequence ID" value="NIK89099.1"/>
    <property type="molecule type" value="Genomic_DNA"/>
</dbReference>
<evidence type="ECO:0000256" key="8">
    <source>
        <dbReference type="ARBA" id="ARBA00022723"/>
    </source>
</evidence>
<comment type="catalytic activity">
    <reaction evidence="1 15">
        <text>alpha-D-galactose 1-phosphate + UDP-alpha-D-glucose = alpha-D-glucose 1-phosphate + UDP-alpha-D-galactose</text>
        <dbReference type="Rhea" id="RHEA:13989"/>
        <dbReference type="ChEBI" id="CHEBI:58336"/>
        <dbReference type="ChEBI" id="CHEBI:58601"/>
        <dbReference type="ChEBI" id="CHEBI:58885"/>
        <dbReference type="ChEBI" id="CHEBI:66914"/>
        <dbReference type="EC" id="2.7.7.12"/>
    </reaction>
</comment>
<evidence type="ECO:0000256" key="15">
    <source>
        <dbReference type="RuleBase" id="RU000506"/>
    </source>
</evidence>
<feature type="binding site" evidence="14">
    <location>
        <position position="191"/>
    </location>
    <ligand>
        <name>Zn(2+)</name>
        <dbReference type="ChEBI" id="CHEBI:29105"/>
    </ligand>
</feature>
<evidence type="ECO:0000256" key="12">
    <source>
        <dbReference type="NCBIfam" id="TIGR00209"/>
    </source>
</evidence>
<comment type="similarity">
    <text evidence="3 15">Belongs to the galactose-1-phosphate uridylyltransferase type 1 family.</text>
</comment>
<dbReference type="SUPFAM" id="SSF54197">
    <property type="entry name" value="HIT-like"/>
    <property type="match status" value="2"/>
</dbReference>
<dbReference type="GO" id="GO:0008270">
    <property type="term" value="F:zinc ion binding"/>
    <property type="evidence" value="ECO:0007669"/>
    <property type="project" value="InterPro"/>
</dbReference>
<dbReference type="GO" id="GO:0008108">
    <property type="term" value="F:UDP-glucose:hexose-1-phosphate uridylyltransferase activity"/>
    <property type="evidence" value="ECO:0007669"/>
    <property type="project" value="UniProtKB-UniRule"/>
</dbReference>
<evidence type="ECO:0000256" key="7">
    <source>
        <dbReference type="ARBA" id="ARBA00022695"/>
    </source>
</evidence>
<dbReference type="InterPro" id="IPR001937">
    <property type="entry name" value="GalP_UDPtransf1"/>
</dbReference>
<sequence length="355" mass="39825">MSGQDSQKTPVKPTTFRMPDGRSFYLYGDFEGAPEWPWLEGSTDRSFSHRRWHALRREWVVYSAHRQSRTYKPPADFCPFCPGVANGEVPLKDFSIAVFDNRFSSLQKDAPQPAPITGLEDLPVASAVGNCEVIIYSSDHKASMASLPLARRELLVRAWGDRIRSLLDIPEMQAVLPFENRGEEAGVTLHHPHGQIYAFSYLPPVINAMAQSFKEGFDLCALTGKKDYVVADAEHAAMLVPPFTRFPYELWVVPKRRCPSPDKLSDAEVRDVAELLARAANTYDAFFGRTCPYVMLVYAAPKGFEDVFPFHIQFQPLLRSPTKMKFVAGVEVGAGSFLVDILPETAAQHLREVEV</sequence>
<dbReference type="InterPro" id="IPR036265">
    <property type="entry name" value="HIT-like_sf"/>
</dbReference>
<organism evidence="18 19">
    <name type="scientific">Rhizomicrobium palustre</name>
    <dbReference type="NCBI Taxonomy" id="189966"/>
    <lineage>
        <taxon>Bacteria</taxon>
        <taxon>Pseudomonadati</taxon>
        <taxon>Pseudomonadota</taxon>
        <taxon>Alphaproteobacteria</taxon>
        <taxon>Micropepsales</taxon>
        <taxon>Micropepsaceae</taxon>
        <taxon>Rhizomicrobium</taxon>
    </lineage>
</organism>
<evidence type="ECO:0000313" key="19">
    <source>
        <dbReference type="Proteomes" id="UP000570514"/>
    </source>
</evidence>
<evidence type="ECO:0000256" key="4">
    <source>
        <dbReference type="ARBA" id="ARBA00012384"/>
    </source>
</evidence>
<keyword evidence="11 15" id="KW-0119">Carbohydrate metabolism</keyword>
<evidence type="ECO:0000259" key="16">
    <source>
        <dbReference type="Pfam" id="PF01087"/>
    </source>
</evidence>
<dbReference type="InterPro" id="IPR005849">
    <property type="entry name" value="GalP_Utransf_N"/>
</dbReference>
<keyword evidence="8 14" id="KW-0479">Metal-binding</keyword>
<feature type="binding site" evidence="14">
    <location>
        <position position="78"/>
    </location>
    <ligand>
        <name>Zn(2+)</name>
        <dbReference type="ChEBI" id="CHEBI:29105"/>
    </ligand>
</feature>